<comment type="caution">
    <text evidence="3">The sequence shown here is derived from an EMBL/GenBank/DDBJ whole genome shotgun (WGS) entry which is preliminary data.</text>
</comment>
<feature type="transmembrane region" description="Helical" evidence="2">
    <location>
        <begin position="37"/>
        <end position="61"/>
    </location>
</feature>
<name>A0ABT6FKN5_9BACT</name>
<keyword evidence="2" id="KW-1133">Transmembrane helix</keyword>
<sequence>MIAQILSTTRREALPASRSAGDEPSRGAEVGVRCARVALAFALLPALATMLLVGGVGLIAVGLATTLARSVDAATAYREGS</sequence>
<keyword evidence="2" id="KW-0472">Membrane</keyword>
<dbReference type="RefSeq" id="WP_277864464.1">
    <property type="nucleotide sequence ID" value="NZ_JARRAG010000003.1"/>
</dbReference>
<evidence type="ECO:0000313" key="3">
    <source>
        <dbReference type="EMBL" id="MDG3008137.1"/>
    </source>
</evidence>
<reference evidence="3 4" key="1">
    <citation type="submission" date="2023-03" db="EMBL/GenBank/DDBJ databases">
        <title>Paludisphaera mucosa sp. nov. a novel planctomycete from northern fen.</title>
        <authorList>
            <person name="Ivanova A."/>
        </authorList>
    </citation>
    <scope>NUCLEOTIDE SEQUENCE [LARGE SCALE GENOMIC DNA]</scope>
    <source>
        <strain evidence="3 4">Pla2</strain>
    </source>
</reference>
<keyword evidence="2" id="KW-0812">Transmembrane</keyword>
<proteinExistence type="predicted"/>
<evidence type="ECO:0000256" key="1">
    <source>
        <dbReference type="SAM" id="MobiDB-lite"/>
    </source>
</evidence>
<dbReference type="Proteomes" id="UP001216907">
    <property type="component" value="Unassembled WGS sequence"/>
</dbReference>
<organism evidence="3 4">
    <name type="scientific">Paludisphaera mucosa</name>
    <dbReference type="NCBI Taxonomy" id="3030827"/>
    <lineage>
        <taxon>Bacteria</taxon>
        <taxon>Pseudomonadati</taxon>
        <taxon>Planctomycetota</taxon>
        <taxon>Planctomycetia</taxon>
        <taxon>Isosphaerales</taxon>
        <taxon>Isosphaeraceae</taxon>
        <taxon>Paludisphaera</taxon>
    </lineage>
</organism>
<evidence type="ECO:0000256" key="2">
    <source>
        <dbReference type="SAM" id="Phobius"/>
    </source>
</evidence>
<evidence type="ECO:0000313" key="4">
    <source>
        <dbReference type="Proteomes" id="UP001216907"/>
    </source>
</evidence>
<gene>
    <name evidence="3" type="ORF">PZE19_30595</name>
</gene>
<feature type="region of interest" description="Disordered" evidence="1">
    <location>
        <begin position="1"/>
        <end position="27"/>
    </location>
</feature>
<protein>
    <submittedName>
        <fullName evidence="3">Uncharacterized protein</fullName>
    </submittedName>
</protein>
<keyword evidence="4" id="KW-1185">Reference proteome</keyword>
<dbReference type="EMBL" id="JARRAG010000003">
    <property type="protein sequence ID" value="MDG3008137.1"/>
    <property type="molecule type" value="Genomic_DNA"/>
</dbReference>
<accession>A0ABT6FKN5</accession>